<evidence type="ECO:0000256" key="1">
    <source>
        <dbReference type="SAM" id="MobiDB-lite"/>
    </source>
</evidence>
<dbReference type="Proteomes" id="UP000694846">
    <property type="component" value="Unplaced"/>
</dbReference>
<evidence type="ECO:0000313" key="2">
    <source>
        <dbReference type="EMBL" id="MBY69220.1"/>
    </source>
</evidence>
<accession>A0A2S2PV13</accession>
<name>A0A2S2PV13_9HEMI</name>
<evidence type="ECO:0000313" key="3">
    <source>
        <dbReference type="Proteomes" id="UP000694846"/>
    </source>
</evidence>
<organism evidence="2">
    <name type="scientific">Sipha flava</name>
    <name type="common">yellow sugarcane aphid</name>
    <dbReference type="NCBI Taxonomy" id="143950"/>
    <lineage>
        <taxon>Eukaryota</taxon>
        <taxon>Metazoa</taxon>
        <taxon>Ecdysozoa</taxon>
        <taxon>Arthropoda</taxon>
        <taxon>Hexapoda</taxon>
        <taxon>Insecta</taxon>
        <taxon>Pterygota</taxon>
        <taxon>Neoptera</taxon>
        <taxon>Paraneoptera</taxon>
        <taxon>Hemiptera</taxon>
        <taxon>Sternorrhyncha</taxon>
        <taxon>Aphidomorpha</taxon>
        <taxon>Aphidoidea</taxon>
        <taxon>Aphididae</taxon>
        <taxon>Sipha</taxon>
    </lineage>
</organism>
<keyword evidence="3" id="KW-1185">Reference proteome</keyword>
<sequence length="228" mass="26039">MDAQAQSSTVDVGDYGAYGALQYASLTKHTCEYFDVETDPLSIVSKITPDPEALKMDDDYVARRKRPPFPPRSLEALEKLLGHFKREKPNPPRPSDILMEGLAEELTAAELRDRWMLLYRDVYGPKERPHFDLPIEPDTMILGEMTVEKLKETPLYKKMYMRGYNMGVKDSKAWWAKHRVSGKPSAEPGPSSPPTAEPQPQRDTKPGPSQGSKRNRNRAARRQRNRRN</sequence>
<reference evidence="2" key="1">
    <citation type="submission" date="2018-04" db="EMBL/GenBank/DDBJ databases">
        <title>Transcriptome assembly of Sipha flava.</title>
        <authorList>
            <person name="Scully E.D."/>
            <person name="Geib S.M."/>
            <person name="Palmer N.A."/>
            <person name="Koch K."/>
            <person name="Bradshaw J."/>
            <person name="Heng-Moss T."/>
            <person name="Sarath G."/>
        </authorList>
    </citation>
    <scope>NUCLEOTIDE SEQUENCE</scope>
</reference>
<evidence type="ECO:0000313" key="4">
    <source>
        <dbReference type="RefSeq" id="XP_025405473.1"/>
    </source>
</evidence>
<dbReference type="EMBL" id="GGMS01000017">
    <property type="protein sequence ID" value="MBY69220.1"/>
    <property type="molecule type" value="Transcribed_RNA"/>
</dbReference>
<dbReference type="RefSeq" id="XP_025405473.1">
    <property type="nucleotide sequence ID" value="XM_025549688.1"/>
</dbReference>
<evidence type="ECO:0000313" key="5">
    <source>
        <dbReference type="RefSeq" id="XP_025406728.1"/>
    </source>
</evidence>
<reference evidence="4 5" key="2">
    <citation type="submission" date="2025-04" db="UniProtKB">
        <authorList>
            <consortium name="RefSeq"/>
        </authorList>
    </citation>
    <scope>IDENTIFICATION</scope>
    <source>
        <tissue evidence="4 5">Whole body</tissue>
    </source>
</reference>
<feature type="compositionally biased region" description="Basic residues" evidence="1">
    <location>
        <begin position="213"/>
        <end position="228"/>
    </location>
</feature>
<gene>
    <name evidence="4" type="primary">LOC112679773</name>
    <name evidence="5" type="synonym">LOC112680754</name>
    <name evidence="2" type="ORF">g.7888</name>
</gene>
<feature type="region of interest" description="Disordered" evidence="1">
    <location>
        <begin position="178"/>
        <end position="228"/>
    </location>
</feature>
<dbReference type="GeneID" id="112679773"/>
<protein>
    <submittedName>
        <fullName evidence="4">Uncharacterized protein LOC112679773</fullName>
    </submittedName>
    <submittedName>
        <fullName evidence="5">Uncharacterized protein LOC112680754</fullName>
    </submittedName>
</protein>
<dbReference type="RefSeq" id="XP_025406728.1">
    <property type="nucleotide sequence ID" value="XM_025550943.1"/>
</dbReference>
<dbReference type="AlphaFoldDB" id="A0A2S2PV13"/>
<proteinExistence type="predicted"/>